<dbReference type="PIRSF" id="PIRSF000097">
    <property type="entry name" value="AKR"/>
    <property type="match status" value="1"/>
</dbReference>
<dbReference type="GO" id="GO:0016616">
    <property type="term" value="F:oxidoreductase activity, acting on the CH-OH group of donors, NAD or NADP as acceptor"/>
    <property type="evidence" value="ECO:0007669"/>
    <property type="project" value="UniProtKB-ARBA"/>
</dbReference>
<dbReference type="Proteomes" id="UP001152888">
    <property type="component" value="Unassembled WGS sequence"/>
</dbReference>
<evidence type="ECO:0000256" key="3">
    <source>
        <dbReference type="PIRSR" id="PIRSR000097-2"/>
    </source>
</evidence>
<evidence type="ECO:0000313" key="7">
    <source>
        <dbReference type="Proteomes" id="UP001152888"/>
    </source>
</evidence>
<evidence type="ECO:0000256" key="4">
    <source>
        <dbReference type="PIRSR" id="PIRSR000097-3"/>
    </source>
</evidence>
<reference evidence="6" key="1">
    <citation type="submission" date="2022-03" db="EMBL/GenBank/DDBJ databases">
        <authorList>
            <person name="Sayadi A."/>
        </authorList>
    </citation>
    <scope>NUCLEOTIDE SEQUENCE</scope>
</reference>
<sequence length="286" mass="32723">MEFVPKLKLNNGNEIPFFGLGTWRSKPGEVEEAVKHAIDVGYRQFDCARFYENEAEIGKAIREKIQEGVVKREDLFITSKLWCTNMRPDLVEPTLKSSLADLGLEYLDLYLIHWPCAFKYVDTWKAMEDVHKKGLAKSVGISNFNERQVTRLLENAKVVPVVNQVQIVVRYAVYYKKNGLSSKRVTSGDFKKTKNNRSKEEPIIKEIAAKYGKTPAQVIFRYIIQLGVIPIPKSTNKTRIAENINVFDFELTLDEISKIDALDCNGRAHPLSFGIGHPNYPFNDEY</sequence>
<feature type="domain" description="NADP-dependent oxidoreductase" evidence="5">
    <location>
        <begin position="19"/>
        <end position="167"/>
    </location>
</feature>
<dbReference type="InterPro" id="IPR023210">
    <property type="entry name" value="NADP_OxRdtase_dom"/>
</dbReference>
<dbReference type="PROSITE" id="PS00062">
    <property type="entry name" value="ALDOKETO_REDUCTASE_2"/>
    <property type="match status" value="1"/>
</dbReference>
<protein>
    <recommendedName>
        <fullName evidence="5">NADP-dependent oxidoreductase domain-containing protein</fullName>
    </recommendedName>
</protein>
<comment type="caution">
    <text evidence="6">The sequence shown here is derived from an EMBL/GenBank/DDBJ whole genome shotgun (WGS) entry which is preliminary data.</text>
</comment>
<dbReference type="OrthoDB" id="416253at2759"/>
<feature type="active site" description="Proton donor" evidence="2">
    <location>
        <position position="51"/>
    </location>
</feature>
<feature type="site" description="Lowers pKa of active site Tyr" evidence="4">
    <location>
        <position position="80"/>
    </location>
</feature>
<dbReference type="PROSITE" id="PS00063">
    <property type="entry name" value="ALDOKETO_REDUCTASE_3"/>
    <property type="match status" value="1"/>
</dbReference>
<dbReference type="Pfam" id="PF00248">
    <property type="entry name" value="Aldo_ket_red"/>
    <property type="match status" value="2"/>
</dbReference>
<dbReference type="FunFam" id="3.20.20.100:FF:000002">
    <property type="entry name" value="2,5-diketo-D-gluconic acid reductase A"/>
    <property type="match status" value="1"/>
</dbReference>
<dbReference type="PANTHER" id="PTHR11732">
    <property type="entry name" value="ALDO/KETO REDUCTASE"/>
    <property type="match status" value="1"/>
</dbReference>
<dbReference type="EMBL" id="CAKOFQ010006669">
    <property type="protein sequence ID" value="CAH1957247.1"/>
    <property type="molecule type" value="Genomic_DNA"/>
</dbReference>
<feature type="domain" description="NADP-dependent oxidoreductase" evidence="5">
    <location>
        <begin position="180"/>
        <end position="262"/>
    </location>
</feature>
<evidence type="ECO:0000313" key="6">
    <source>
        <dbReference type="EMBL" id="CAH1957247.1"/>
    </source>
</evidence>
<keyword evidence="1" id="KW-0560">Oxidoreductase</keyword>
<dbReference type="SUPFAM" id="SSF51430">
    <property type="entry name" value="NAD(P)-linked oxidoreductase"/>
    <property type="match status" value="1"/>
</dbReference>
<feature type="binding site" evidence="3">
    <location>
        <position position="113"/>
    </location>
    <ligand>
        <name>substrate</name>
    </ligand>
</feature>
<dbReference type="PRINTS" id="PR00069">
    <property type="entry name" value="ALDKETRDTASE"/>
</dbReference>
<dbReference type="InterPro" id="IPR036812">
    <property type="entry name" value="NAD(P)_OxRdtase_dom_sf"/>
</dbReference>
<evidence type="ECO:0000256" key="1">
    <source>
        <dbReference type="ARBA" id="ARBA00023002"/>
    </source>
</evidence>
<dbReference type="InterPro" id="IPR018170">
    <property type="entry name" value="Aldo/ket_reductase_CS"/>
</dbReference>
<dbReference type="InterPro" id="IPR020471">
    <property type="entry name" value="AKR"/>
</dbReference>
<organism evidence="6 7">
    <name type="scientific">Acanthoscelides obtectus</name>
    <name type="common">Bean weevil</name>
    <name type="synonym">Bruchus obtectus</name>
    <dbReference type="NCBI Taxonomy" id="200917"/>
    <lineage>
        <taxon>Eukaryota</taxon>
        <taxon>Metazoa</taxon>
        <taxon>Ecdysozoa</taxon>
        <taxon>Arthropoda</taxon>
        <taxon>Hexapoda</taxon>
        <taxon>Insecta</taxon>
        <taxon>Pterygota</taxon>
        <taxon>Neoptera</taxon>
        <taxon>Endopterygota</taxon>
        <taxon>Coleoptera</taxon>
        <taxon>Polyphaga</taxon>
        <taxon>Cucujiformia</taxon>
        <taxon>Chrysomeloidea</taxon>
        <taxon>Chrysomelidae</taxon>
        <taxon>Bruchinae</taxon>
        <taxon>Bruchini</taxon>
        <taxon>Acanthoscelides</taxon>
    </lineage>
</organism>
<dbReference type="AlphaFoldDB" id="A0A9P0NUU1"/>
<proteinExistence type="predicted"/>
<gene>
    <name evidence="6" type="ORF">ACAOBT_LOCUS1987</name>
</gene>
<evidence type="ECO:0000256" key="2">
    <source>
        <dbReference type="PIRSR" id="PIRSR000097-1"/>
    </source>
</evidence>
<keyword evidence="7" id="KW-1185">Reference proteome</keyword>
<evidence type="ECO:0000259" key="5">
    <source>
        <dbReference type="Pfam" id="PF00248"/>
    </source>
</evidence>
<accession>A0A9P0NUU1</accession>
<name>A0A9P0NUU1_ACAOB</name>
<dbReference type="Gene3D" id="3.20.20.100">
    <property type="entry name" value="NADP-dependent oxidoreductase domain"/>
    <property type="match status" value="1"/>
</dbReference>